<dbReference type="OrthoDB" id="10362814at2759"/>
<dbReference type="AlphaFoldDB" id="A0A9X0AM31"/>
<dbReference type="Proteomes" id="UP001152300">
    <property type="component" value="Unassembled WGS sequence"/>
</dbReference>
<keyword evidence="1" id="KW-0812">Transmembrane</keyword>
<accession>A0A9X0AM31</accession>
<keyword evidence="3" id="KW-1185">Reference proteome</keyword>
<keyword evidence="1" id="KW-1133">Transmembrane helix</keyword>
<sequence length="83" mass="9175">MNHTTMNLTNTTNPYLGVDSNNEPCAKVFAYGKCISITDTPSTPGQKALIIIVAFLLLMGAFRLAIIVQSVRRYKAQRQKSLD</sequence>
<organism evidence="2 3">
    <name type="scientific">Sclerotinia nivalis</name>
    <dbReference type="NCBI Taxonomy" id="352851"/>
    <lineage>
        <taxon>Eukaryota</taxon>
        <taxon>Fungi</taxon>
        <taxon>Dikarya</taxon>
        <taxon>Ascomycota</taxon>
        <taxon>Pezizomycotina</taxon>
        <taxon>Leotiomycetes</taxon>
        <taxon>Helotiales</taxon>
        <taxon>Sclerotiniaceae</taxon>
        <taxon>Sclerotinia</taxon>
    </lineage>
</organism>
<proteinExistence type="predicted"/>
<evidence type="ECO:0000313" key="2">
    <source>
        <dbReference type="EMBL" id="KAJ8063478.1"/>
    </source>
</evidence>
<dbReference type="EMBL" id="JAPEIS010000008">
    <property type="protein sequence ID" value="KAJ8063478.1"/>
    <property type="molecule type" value="Genomic_DNA"/>
</dbReference>
<feature type="transmembrane region" description="Helical" evidence="1">
    <location>
        <begin position="48"/>
        <end position="68"/>
    </location>
</feature>
<evidence type="ECO:0000256" key="1">
    <source>
        <dbReference type="SAM" id="Phobius"/>
    </source>
</evidence>
<evidence type="ECO:0000313" key="3">
    <source>
        <dbReference type="Proteomes" id="UP001152300"/>
    </source>
</evidence>
<gene>
    <name evidence="2" type="ORF">OCU04_007354</name>
</gene>
<comment type="caution">
    <text evidence="2">The sequence shown here is derived from an EMBL/GenBank/DDBJ whole genome shotgun (WGS) entry which is preliminary data.</text>
</comment>
<reference evidence="2" key="1">
    <citation type="submission" date="2022-11" db="EMBL/GenBank/DDBJ databases">
        <title>Genome Resource of Sclerotinia nivalis Strain SnTB1, a Plant Pathogen Isolated from American Ginseng.</title>
        <authorList>
            <person name="Fan S."/>
        </authorList>
    </citation>
    <scope>NUCLEOTIDE SEQUENCE</scope>
    <source>
        <strain evidence="2">SnTB1</strain>
    </source>
</reference>
<protein>
    <submittedName>
        <fullName evidence="2">Uncharacterized protein</fullName>
    </submittedName>
</protein>
<keyword evidence="1" id="KW-0472">Membrane</keyword>
<name>A0A9X0AM31_9HELO</name>